<feature type="transmembrane region" description="Helical" evidence="5">
    <location>
        <begin position="336"/>
        <end position="358"/>
    </location>
</feature>
<dbReference type="InterPro" id="IPR010096">
    <property type="entry name" value="NADH-Q_OxRdtase_suN/2"/>
</dbReference>
<reference evidence="8 9" key="1">
    <citation type="submission" date="2019-03" db="EMBL/GenBank/DDBJ databases">
        <title>Genomic Encyclopedia of Type Strains, Phase IV (KMG-IV): sequencing the most valuable type-strain genomes for metagenomic binning, comparative biology and taxonomic classification.</title>
        <authorList>
            <person name="Goeker M."/>
        </authorList>
    </citation>
    <scope>NUCLEOTIDE SEQUENCE [LARGE SCALE GENOMIC DNA]</scope>
    <source>
        <strain evidence="8 9">DSM 21100</strain>
    </source>
</reference>
<keyword evidence="5" id="KW-0874">Quinone</keyword>
<keyword evidence="5" id="KW-0520">NAD</keyword>
<gene>
    <name evidence="5" type="primary">nuoN</name>
    <name evidence="8" type="ORF">EDD80_10523</name>
</gene>
<evidence type="ECO:0000313" key="9">
    <source>
        <dbReference type="Proteomes" id="UP000295807"/>
    </source>
</evidence>
<dbReference type="Proteomes" id="UP000295807">
    <property type="component" value="Unassembled WGS sequence"/>
</dbReference>
<dbReference type="EC" id="7.1.1.-" evidence="5"/>
<feature type="transmembrane region" description="Helical" evidence="5">
    <location>
        <begin position="419"/>
        <end position="440"/>
    </location>
</feature>
<keyword evidence="4 5" id="KW-0472">Membrane</keyword>
<dbReference type="GO" id="GO:0050136">
    <property type="term" value="F:NADH dehydrogenase (quinone) (non-electrogenic) activity"/>
    <property type="evidence" value="ECO:0007669"/>
    <property type="project" value="UniProtKB-UniRule"/>
</dbReference>
<dbReference type="NCBIfam" id="TIGR01770">
    <property type="entry name" value="NDH_I_N"/>
    <property type="match status" value="1"/>
</dbReference>
<organism evidence="8 9">
    <name type="scientific">Anseongella ginsenosidimutans</name>
    <dbReference type="NCBI Taxonomy" id="496056"/>
    <lineage>
        <taxon>Bacteria</taxon>
        <taxon>Pseudomonadati</taxon>
        <taxon>Bacteroidota</taxon>
        <taxon>Sphingobacteriia</taxon>
        <taxon>Sphingobacteriales</taxon>
        <taxon>Sphingobacteriaceae</taxon>
        <taxon>Anseongella</taxon>
    </lineage>
</organism>
<comment type="catalytic activity">
    <reaction evidence="5">
        <text>a quinone + NADH + 5 H(+)(in) = a quinol + NAD(+) + 4 H(+)(out)</text>
        <dbReference type="Rhea" id="RHEA:57888"/>
        <dbReference type="ChEBI" id="CHEBI:15378"/>
        <dbReference type="ChEBI" id="CHEBI:24646"/>
        <dbReference type="ChEBI" id="CHEBI:57540"/>
        <dbReference type="ChEBI" id="CHEBI:57945"/>
        <dbReference type="ChEBI" id="CHEBI:132124"/>
    </reaction>
</comment>
<comment type="subcellular location">
    <subcellularLocation>
        <location evidence="5">Cell membrane</location>
        <topology evidence="5">Multi-pass membrane protein</topology>
    </subcellularLocation>
    <subcellularLocation>
        <location evidence="1">Endomembrane system</location>
        <topology evidence="1">Multi-pass membrane protein</topology>
    </subcellularLocation>
    <subcellularLocation>
        <location evidence="6">Membrane</location>
        <topology evidence="6">Multi-pass membrane protein</topology>
    </subcellularLocation>
</comment>
<dbReference type="Pfam" id="PF00361">
    <property type="entry name" value="Proton_antipo_M"/>
    <property type="match status" value="1"/>
</dbReference>
<comment type="similarity">
    <text evidence="5">Belongs to the complex I subunit 2 family.</text>
</comment>
<dbReference type="EMBL" id="SMAD01000005">
    <property type="protein sequence ID" value="TCS87211.1"/>
    <property type="molecule type" value="Genomic_DNA"/>
</dbReference>
<dbReference type="GO" id="GO:0012505">
    <property type="term" value="C:endomembrane system"/>
    <property type="evidence" value="ECO:0007669"/>
    <property type="project" value="UniProtKB-SubCell"/>
</dbReference>
<comment type="caution">
    <text evidence="8">The sequence shown here is derived from an EMBL/GenBank/DDBJ whole genome shotgun (WGS) entry which is preliminary data.</text>
</comment>
<accession>A0A4R3KR53</accession>
<feature type="domain" description="NADH:quinone oxidoreductase/Mrp antiporter transmembrane" evidence="7">
    <location>
        <begin position="138"/>
        <end position="422"/>
    </location>
</feature>
<dbReference type="HAMAP" id="MF_00445">
    <property type="entry name" value="NDH1_NuoN_1"/>
    <property type="match status" value="1"/>
</dbReference>
<dbReference type="PANTHER" id="PTHR22773">
    <property type="entry name" value="NADH DEHYDROGENASE"/>
    <property type="match status" value="1"/>
</dbReference>
<dbReference type="GO" id="GO:0042773">
    <property type="term" value="P:ATP synthesis coupled electron transport"/>
    <property type="evidence" value="ECO:0007669"/>
    <property type="project" value="InterPro"/>
</dbReference>
<keyword evidence="9" id="KW-1185">Reference proteome</keyword>
<dbReference type="GO" id="GO:0005886">
    <property type="term" value="C:plasma membrane"/>
    <property type="evidence" value="ECO:0007669"/>
    <property type="project" value="UniProtKB-SubCell"/>
</dbReference>
<evidence type="ECO:0000256" key="4">
    <source>
        <dbReference type="ARBA" id="ARBA00023136"/>
    </source>
</evidence>
<feature type="transmembrane region" description="Helical" evidence="5">
    <location>
        <begin position="86"/>
        <end position="106"/>
    </location>
</feature>
<keyword evidence="3 5" id="KW-1133">Transmembrane helix</keyword>
<feature type="transmembrane region" description="Helical" evidence="5">
    <location>
        <begin position="175"/>
        <end position="194"/>
    </location>
</feature>
<keyword evidence="5" id="KW-0813">Transport</keyword>
<evidence type="ECO:0000256" key="1">
    <source>
        <dbReference type="ARBA" id="ARBA00004127"/>
    </source>
</evidence>
<evidence type="ECO:0000256" key="5">
    <source>
        <dbReference type="HAMAP-Rule" id="MF_00445"/>
    </source>
</evidence>
<feature type="transmembrane region" description="Helical" evidence="5">
    <location>
        <begin position="284"/>
        <end position="302"/>
    </location>
</feature>
<name>A0A4R3KR53_9SPHI</name>
<evidence type="ECO:0000256" key="6">
    <source>
        <dbReference type="RuleBase" id="RU000320"/>
    </source>
</evidence>
<comment type="function">
    <text evidence="5">NDH-1 shuttles electrons from NADH, via FMN and iron-sulfur (Fe-S) centers, to quinones in the respiratory chain. The immediate electron acceptor for the enzyme in this species is believed to be a menaquinone. Couples the redox reaction to proton translocation (for every two electrons transferred, four hydrogen ions are translocated across the cytoplasmic membrane), and thus conserves the redox energy in a proton gradient.</text>
</comment>
<feature type="transmembrane region" description="Helical" evidence="5">
    <location>
        <begin position="206"/>
        <end position="231"/>
    </location>
</feature>
<feature type="transmembrane region" description="Helical" evidence="5">
    <location>
        <begin position="461"/>
        <end position="481"/>
    </location>
</feature>
<proteinExistence type="inferred from homology"/>
<evidence type="ECO:0000256" key="3">
    <source>
        <dbReference type="ARBA" id="ARBA00022989"/>
    </source>
</evidence>
<feature type="transmembrane region" description="Helical" evidence="5">
    <location>
        <begin position="118"/>
        <end position="136"/>
    </location>
</feature>
<dbReference type="InterPro" id="IPR001750">
    <property type="entry name" value="ND/Mrp_TM"/>
</dbReference>
<dbReference type="GO" id="GO:0008137">
    <property type="term" value="F:NADH dehydrogenase (ubiquinone) activity"/>
    <property type="evidence" value="ECO:0007669"/>
    <property type="project" value="InterPro"/>
</dbReference>
<sequence>MKELLPYINKSVEEVLGSLSFFLPELLLGVLFLLLILIDLFLGKKFKNSSPLIAFAGILIITLLTLPQFEHAGEVFFGGMLHLTTFSLLLKVLFGLGMLFIIAFGVRDFPIRHNEKGWGDYFSLLAAVLLGLNLMVMAGNLLMVFLSIEMVSICSYILVGYTTRERLPAESAMKYVLFGAVCSAVMLYGISLLYGLTGTLQLNSDFAASLASAAPLAVSMAVFTTLAGFGFKLSMFPLHFWVPDVYEGSTNSVLAFLSTLPKAAGAGILIQFMHATYGFDWETWLAVFSIITMTIGNFQALWQDNLKRMLAYSSIGHSGFLLMGLAAFSQTGEKAVFYYLVIYTLANIGAFVIIGLLAGILHSENVNSYKGLGFKMPVVSVCFVVLLMSLIGIPPAGGFVAKFLMFSAAYEGYTVNGNVLFILMLIAGAVNTVVALFYYLKIPLNLFLRKNEGIVVMARQHLLLKLVIVTLTVLTVILGIFPEAVMRYF</sequence>
<feature type="transmembrane region" description="Helical" evidence="5">
    <location>
        <begin position="20"/>
        <end position="42"/>
    </location>
</feature>
<feature type="transmembrane region" description="Helical" evidence="5">
    <location>
        <begin position="49"/>
        <end position="66"/>
    </location>
</feature>
<keyword evidence="5" id="KW-1003">Cell membrane</keyword>
<feature type="transmembrane region" description="Helical" evidence="5">
    <location>
        <begin position="378"/>
        <end position="399"/>
    </location>
</feature>
<keyword evidence="2 5" id="KW-0812">Transmembrane</keyword>
<evidence type="ECO:0000313" key="8">
    <source>
        <dbReference type="EMBL" id="TCS87211.1"/>
    </source>
</evidence>
<dbReference type="GO" id="GO:0048038">
    <property type="term" value="F:quinone binding"/>
    <property type="evidence" value="ECO:0007669"/>
    <property type="project" value="UniProtKB-KW"/>
</dbReference>
<dbReference type="RefSeq" id="WP_158640612.1">
    <property type="nucleotide sequence ID" value="NZ_CP042432.1"/>
</dbReference>
<evidence type="ECO:0000256" key="2">
    <source>
        <dbReference type="ARBA" id="ARBA00022692"/>
    </source>
</evidence>
<keyword evidence="5" id="KW-1278">Translocase</keyword>
<feature type="transmembrane region" description="Helical" evidence="5">
    <location>
        <begin position="309"/>
        <end position="330"/>
    </location>
</feature>
<evidence type="ECO:0000259" key="7">
    <source>
        <dbReference type="Pfam" id="PF00361"/>
    </source>
</evidence>
<comment type="subunit">
    <text evidence="5">NDH-1 is composed of 14 different subunits. Subunits NuoA, H, J, K, L, M, N constitute the membrane sector of the complex.</text>
</comment>
<feature type="transmembrane region" description="Helical" evidence="5">
    <location>
        <begin position="252"/>
        <end position="272"/>
    </location>
</feature>
<dbReference type="AlphaFoldDB" id="A0A4R3KR53"/>
<protein>
    <recommendedName>
        <fullName evidence="5">NADH-quinone oxidoreductase subunit N</fullName>
        <ecNumber evidence="5">7.1.1.-</ecNumber>
    </recommendedName>
    <alternativeName>
        <fullName evidence="5">NADH dehydrogenase I subunit N</fullName>
    </alternativeName>
    <alternativeName>
        <fullName evidence="5">NDH-1 subunit N</fullName>
    </alternativeName>
</protein>
<feature type="transmembrane region" description="Helical" evidence="5">
    <location>
        <begin position="142"/>
        <end position="163"/>
    </location>
</feature>